<keyword evidence="3" id="KW-1185">Reference proteome</keyword>
<sequence>MAVKSCSSCGHDSLEPGFLADRGSPNGAFAQWFRGALETGAFGGAKRLGREYVAVHAYRCTRCHHLDLFTE</sequence>
<protein>
    <submittedName>
        <fullName evidence="2">Uncharacterized protein</fullName>
    </submittedName>
</protein>
<accession>A0A7Z1AXF6</accession>
<evidence type="ECO:0000313" key="3">
    <source>
        <dbReference type="Proteomes" id="UP000185696"/>
    </source>
</evidence>
<dbReference type="RefSeq" id="WP_075134710.1">
    <property type="nucleotide sequence ID" value="NZ_MSIF01000010.1"/>
</dbReference>
<name>A0A7Z1AXF6_9PSEU</name>
<organism evidence="2 3">
    <name type="scientific">Actinophytocola xinjiangensis</name>
    <dbReference type="NCBI Taxonomy" id="485602"/>
    <lineage>
        <taxon>Bacteria</taxon>
        <taxon>Bacillati</taxon>
        <taxon>Actinomycetota</taxon>
        <taxon>Actinomycetes</taxon>
        <taxon>Pseudonocardiales</taxon>
        <taxon>Pseudonocardiaceae</taxon>
    </lineage>
</organism>
<dbReference type="EMBL" id="MSIF01000010">
    <property type="protein sequence ID" value="OLF09120.1"/>
    <property type="molecule type" value="Genomic_DNA"/>
</dbReference>
<feature type="compositionally biased region" description="Polar residues" evidence="1">
    <location>
        <begin position="1"/>
        <end position="10"/>
    </location>
</feature>
<proteinExistence type="predicted"/>
<dbReference type="OrthoDB" id="7573292at2"/>
<evidence type="ECO:0000313" key="2">
    <source>
        <dbReference type="EMBL" id="OLF09120.1"/>
    </source>
</evidence>
<comment type="caution">
    <text evidence="2">The sequence shown here is derived from an EMBL/GenBank/DDBJ whole genome shotgun (WGS) entry which is preliminary data.</text>
</comment>
<feature type="region of interest" description="Disordered" evidence="1">
    <location>
        <begin position="1"/>
        <end position="23"/>
    </location>
</feature>
<gene>
    <name evidence="2" type="ORF">BLA60_21335</name>
</gene>
<dbReference type="Proteomes" id="UP000185696">
    <property type="component" value="Unassembled WGS sequence"/>
</dbReference>
<evidence type="ECO:0000256" key="1">
    <source>
        <dbReference type="SAM" id="MobiDB-lite"/>
    </source>
</evidence>
<reference evidence="2 3" key="1">
    <citation type="submission" date="2016-12" db="EMBL/GenBank/DDBJ databases">
        <title>The draft genome sequence of Actinophytocola xinjiangensis.</title>
        <authorList>
            <person name="Wang W."/>
            <person name="Yuan L."/>
        </authorList>
    </citation>
    <scope>NUCLEOTIDE SEQUENCE [LARGE SCALE GENOMIC DNA]</scope>
    <source>
        <strain evidence="2 3">CGMCC 4.4663</strain>
    </source>
</reference>
<dbReference type="AlphaFoldDB" id="A0A7Z1AXF6"/>